<dbReference type="EMBL" id="MFTY01000016">
    <property type="protein sequence ID" value="OGI71174.1"/>
    <property type="molecule type" value="Genomic_DNA"/>
</dbReference>
<accession>A0A1F6VNE2</accession>
<organism evidence="1 2">
    <name type="scientific">Candidatus Nomurabacteria bacterium RIFCSPHIGHO2_02_FULL_35_13</name>
    <dbReference type="NCBI Taxonomy" id="1801748"/>
    <lineage>
        <taxon>Bacteria</taxon>
        <taxon>Candidatus Nomuraibacteriota</taxon>
    </lineage>
</organism>
<evidence type="ECO:0000313" key="2">
    <source>
        <dbReference type="Proteomes" id="UP000177112"/>
    </source>
</evidence>
<dbReference type="STRING" id="1801748.A3B84_01420"/>
<reference evidence="1 2" key="1">
    <citation type="journal article" date="2016" name="Nat. Commun.">
        <title>Thousands of microbial genomes shed light on interconnected biogeochemical processes in an aquifer system.</title>
        <authorList>
            <person name="Anantharaman K."/>
            <person name="Brown C.T."/>
            <person name="Hug L.A."/>
            <person name="Sharon I."/>
            <person name="Castelle C.J."/>
            <person name="Probst A.J."/>
            <person name="Thomas B.C."/>
            <person name="Singh A."/>
            <person name="Wilkins M.J."/>
            <person name="Karaoz U."/>
            <person name="Brodie E.L."/>
            <person name="Williams K.H."/>
            <person name="Hubbard S.S."/>
            <person name="Banfield J.F."/>
        </authorList>
    </citation>
    <scope>NUCLEOTIDE SEQUENCE [LARGE SCALE GENOMIC DNA]</scope>
</reference>
<name>A0A1F6VNE2_9BACT</name>
<sequence length="66" mass="7362">MVEVQLVPYENGHRAICPECKKLAYEEKEVVCLSCKKTVLVELYSMGGGFMGQCPDIMCGKLAYVQ</sequence>
<gene>
    <name evidence="1" type="ORF">A3B84_01420</name>
</gene>
<dbReference type="AlphaFoldDB" id="A0A1F6VNE2"/>
<comment type="caution">
    <text evidence="1">The sequence shown here is derived from an EMBL/GenBank/DDBJ whole genome shotgun (WGS) entry which is preliminary data.</text>
</comment>
<evidence type="ECO:0000313" key="1">
    <source>
        <dbReference type="EMBL" id="OGI71174.1"/>
    </source>
</evidence>
<protein>
    <submittedName>
        <fullName evidence="1">Uncharacterized protein</fullName>
    </submittedName>
</protein>
<dbReference type="Proteomes" id="UP000177112">
    <property type="component" value="Unassembled WGS sequence"/>
</dbReference>
<proteinExistence type="predicted"/>